<sequence>MSHPFGKHLAFDEVLDGVETLSASDQEVLIDLVKKRLAQKRREEIAANIVEATEEYKAGKARRLTVDEFMAELEEL</sequence>
<evidence type="ECO:0000313" key="1">
    <source>
        <dbReference type="EMBL" id="MCT7964820.1"/>
    </source>
</evidence>
<protein>
    <submittedName>
        <fullName evidence="1">Uncharacterized protein</fullName>
    </submittedName>
</protein>
<evidence type="ECO:0000313" key="2">
    <source>
        <dbReference type="Proteomes" id="UP001525890"/>
    </source>
</evidence>
<keyword evidence="2" id="KW-1185">Reference proteome</keyword>
<dbReference type="EMBL" id="JAMXFF010000001">
    <property type="protein sequence ID" value="MCT7964820.1"/>
    <property type="molecule type" value="Genomic_DNA"/>
</dbReference>
<name>A0ABT2MJA4_9CYAN</name>
<comment type="caution">
    <text evidence="1">The sequence shown here is derived from an EMBL/GenBank/DDBJ whole genome shotgun (WGS) entry which is preliminary data.</text>
</comment>
<organism evidence="1 2">
    <name type="scientific">Laspinema palackyanum D2a</name>
    <dbReference type="NCBI Taxonomy" id="2953684"/>
    <lineage>
        <taxon>Bacteria</taxon>
        <taxon>Bacillati</taxon>
        <taxon>Cyanobacteriota</taxon>
        <taxon>Cyanophyceae</taxon>
        <taxon>Oscillatoriophycideae</taxon>
        <taxon>Oscillatoriales</taxon>
        <taxon>Laspinemataceae</taxon>
        <taxon>Laspinema</taxon>
        <taxon>Laspinema palackyanum</taxon>
    </lineage>
</organism>
<accession>A0ABT2MJA4</accession>
<reference evidence="1 2" key="1">
    <citation type="journal article" date="2022" name="Front. Microbiol.">
        <title>High genomic differentiation and limited gene flow indicate recent cryptic speciation within the genus Laspinema (cyanobacteria).</title>
        <authorList>
            <person name="Stanojkovic A."/>
            <person name="Skoupy S."/>
            <person name="Skaloud P."/>
            <person name="Dvorak P."/>
        </authorList>
    </citation>
    <scope>NUCLEOTIDE SEQUENCE [LARGE SCALE GENOMIC DNA]</scope>
    <source>
        <strain evidence="1 2">D2a</strain>
    </source>
</reference>
<proteinExistence type="predicted"/>
<dbReference type="Proteomes" id="UP001525890">
    <property type="component" value="Unassembled WGS sequence"/>
</dbReference>
<gene>
    <name evidence="1" type="ORF">NG799_00565</name>
</gene>
<dbReference type="RefSeq" id="WP_368004578.1">
    <property type="nucleotide sequence ID" value="NZ_JAMXFF010000001.1"/>
</dbReference>